<proteinExistence type="predicted"/>
<evidence type="ECO:0000259" key="2">
    <source>
        <dbReference type="Pfam" id="PF12801"/>
    </source>
</evidence>
<evidence type="ECO:0000313" key="3">
    <source>
        <dbReference type="EMBL" id="MFD2169630.1"/>
    </source>
</evidence>
<feature type="transmembrane region" description="Helical" evidence="1">
    <location>
        <begin position="45"/>
        <end position="63"/>
    </location>
</feature>
<sequence>MRKWIQLVILLLFFIVPYTDLFRIDIPSGHYYWFTRRLSFSQAMPLLLTVLWLVFLVLGLTFFKPRLFCSHFCPHNTMSQVLRTIRRWKLDLPLAILLTPPVAFTLLAYFVDPRTAWQAITEGRSTIILAFFIALCLFIGFLLLKLRHQFCRNTCPYGYFQQLFRPERTTRLGKVITASLLVLLAIATAVSVRFTSGVEIDLGTIARIHAGTRMIYTYELRLVNNRSEQERVTVTFQKLKPFNHPEEQQIVLQPGEEKQVPFSFQVEKTEEVLLDVCAENEDRCKQFQFSLSGV</sequence>
<feature type="domain" description="4Fe-4S ferredoxin-type" evidence="2">
    <location>
        <begin position="129"/>
        <end position="165"/>
    </location>
</feature>
<protein>
    <submittedName>
        <fullName evidence="3">4Fe-4S binding protein</fullName>
    </submittedName>
</protein>
<feature type="transmembrane region" description="Helical" evidence="1">
    <location>
        <begin position="123"/>
        <end position="144"/>
    </location>
</feature>
<evidence type="ECO:0000256" key="1">
    <source>
        <dbReference type="SAM" id="Phobius"/>
    </source>
</evidence>
<dbReference type="InterPro" id="IPR013783">
    <property type="entry name" value="Ig-like_fold"/>
</dbReference>
<reference evidence="4" key="1">
    <citation type="journal article" date="2019" name="Int. J. Syst. Evol. Microbiol.">
        <title>The Global Catalogue of Microorganisms (GCM) 10K type strain sequencing project: providing services to taxonomists for standard genome sequencing and annotation.</title>
        <authorList>
            <consortium name="The Broad Institute Genomics Platform"/>
            <consortium name="The Broad Institute Genome Sequencing Center for Infectious Disease"/>
            <person name="Wu L."/>
            <person name="Ma J."/>
        </authorList>
    </citation>
    <scope>NUCLEOTIDE SEQUENCE [LARGE SCALE GENOMIC DNA]</scope>
    <source>
        <strain evidence="4">CGMCC 1.13574</strain>
    </source>
</reference>
<dbReference type="Gene3D" id="2.60.40.10">
    <property type="entry name" value="Immunoglobulins"/>
    <property type="match status" value="1"/>
</dbReference>
<name>A0ABW4ZV76_9BACL</name>
<keyword evidence="1" id="KW-1133">Transmembrane helix</keyword>
<keyword evidence="1" id="KW-0472">Membrane</keyword>
<dbReference type="InterPro" id="IPR017896">
    <property type="entry name" value="4Fe4S_Fe-S-bd"/>
</dbReference>
<evidence type="ECO:0000313" key="4">
    <source>
        <dbReference type="Proteomes" id="UP001597343"/>
    </source>
</evidence>
<feature type="transmembrane region" description="Helical" evidence="1">
    <location>
        <begin position="92"/>
        <end position="111"/>
    </location>
</feature>
<feature type="domain" description="4Fe-4S ferredoxin-type" evidence="2">
    <location>
        <begin position="49"/>
        <end position="93"/>
    </location>
</feature>
<dbReference type="EMBL" id="JBHUIO010000005">
    <property type="protein sequence ID" value="MFD2169630.1"/>
    <property type="molecule type" value="Genomic_DNA"/>
</dbReference>
<keyword evidence="1" id="KW-0812">Transmembrane</keyword>
<gene>
    <name evidence="3" type="ORF">ACFSOY_06440</name>
</gene>
<accession>A0ABW4ZV76</accession>
<dbReference type="Pfam" id="PF12801">
    <property type="entry name" value="Fer4_5"/>
    <property type="match status" value="2"/>
</dbReference>
<dbReference type="RefSeq" id="WP_386044931.1">
    <property type="nucleotide sequence ID" value="NZ_JBHUIO010000005.1"/>
</dbReference>
<organism evidence="3 4">
    <name type="scientific">Tumebacillus lipolyticus</name>
    <dbReference type="NCBI Taxonomy" id="1280370"/>
    <lineage>
        <taxon>Bacteria</taxon>
        <taxon>Bacillati</taxon>
        <taxon>Bacillota</taxon>
        <taxon>Bacilli</taxon>
        <taxon>Bacillales</taxon>
        <taxon>Alicyclobacillaceae</taxon>
        <taxon>Tumebacillus</taxon>
    </lineage>
</organism>
<comment type="caution">
    <text evidence="3">The sequence shown here is derived from an EMBL/GenBank/DDBJ whole genome shotgun (WGS) entry which is preliminary data.</text>
</comment>
<feature type="transmembrane region" description="Helical" evidence="1">
    <location>
        <begin position="175"/>
        <end position="194"/>
    </location>
</feature>
<keyword evidence="4" id="KW-1185">Reference proteome</keyword>
<dbReference type="Proteomes" id="UP001597343">
    <property type="component" value="Unassembled WGS sequence"/>
</dbReference>